<proteinExistence type="predicted"/>
<dbReference type="OrthoDB" id="9804742at2"/>
<sequence>MSDIAIARFSALAHDVRYKAFRLLANAGQTGICAGDISKSLKISPSTLSPHLAQLERCGLINKTRDGTKLVYAIHPENVAGLIDHIISDCCGGRPELCGGAVKTG</sequence>
<accession>C6XKY2</accession>
<dbReference type="SUPFAM" id="SSF46785">
    <property type="entry name" value="Winged helix' DNA-binding domain"/>
    <property type="match status" value="1"/>
</dbReference>
<dbReference type="Pfam" id="PF01022">
    <property type="entry name" value="HTH_5"/>
    <property type="match status" value="1"/>
</dbReference>
<keyword evidence="2" id="KW-0238">DNA-binding</keyword>
<dbReference type="PANTHER" id="PTHR43132:SF2">
    <property type="entry name" value="ARSENICAL RESISTANCE OPERON REPRESSOR ARSR-RELATED"/>
    <property type="match status" value="1"/>
</dbReference>
<organism evidence="5 6">
    <name type="scientific">Hirschia baltica (strain ATCC 49814 / DSM 5838 / IFAM 1418)</name>
    <dbReference type="NCBI Taxonomy" id="582402"/>
    <lineage>
        <taxon>Bacteria</taxon>
        <taxon>Pseudomonadati</taxon>
        <taxon>Pseudomonadota</taxon>
        <taxon>Alphaproteobacteria</taxon>
        <taxon>Hyphomonadales</taxon>
        <taxon>Hyphomonadaceae</taxon>
        <taxon>Hirschia</taxon>
    </lineage>
</organism>
<dbReference type="NCBIfam" id="NF033788">
    <property type="entry name" value="HTH_metalloreg"/>
    <property type="match status" value="1"/>
</dbReference>
<dbReference type="SMART" id="SM00418">
    <property type="entry name" value="HTH_ARSR"/>
    <property type="match status" value="1"/>
</dbReference>
<evidence type="ECO:0000256" key="1">
    <source>
        <dbReference type="ARBA" id="ARBA00023015"/>
    </source>
</evidence>
<dbReference type="PRINTS" id="PR00778">
    <property type="entry name" value="HTHARSR"/>
</dbReference>
<dbReference type="InterPro" id="IPR036388">
    <property type="entry name" value="WH-like_DNA-bd_sf"/>
</dbReference>
<gene>
    <name evidence="5" type="ordered locus">Hbal_0109</name>
</gene>
<keyword evidence="6" id="KW-1185">Reference proteome</keyword>
<evidence type="ECO:0000313" key="6">
    <source>
        <dbReference type="Proteomes" id="UP000002745"/>
    </source>
</evidence>
<evidence type="ECO:0000313" key="5">
    <source>
        <dbReference type="EMBL" id="ACT57811.1"/>
    </source>
</evidence>
<dbReference type="HOGENOM" id="CLU_097806_2_0_5"/>
<dbReference type="eggNOG" id="COG0640">
    <property type="taxonomic scope" value="Bacteria"/>
</dbReference>
<dbReference type="Proteomes" id="UP000002745">
    <property type="component" value="Chromosome"/>
</dbReference>
<evidence type="ECO:0000256" key="2">
    <source>
        <dbReference type="ARBA" id="ARBA00023125"/>
    </source>
</evidence>
<dbReference type="InterPro" id="IPR001845">
    <property type="entry name" value="HTH_ArsR_DNA-bd_dom"/>
</dbReference>
<name>C6XKY2_HIRBI</name>
<evidence type="ECO:0000259" key="4">
    <source>
        <dbReference type="PROSITE" id="PS50987"/>
    </source>
</evidence>
<dbReference type="PROSITE" id="PS50987">
    <property type="entry name" value="HTH_ARSR_2"/>
    <property type="match status" value="1"/>
</dbReference>
<dbReference type="EMBL" id="CP001678">
    <property type="protein sequence ID" value="ACT57811.1"/>
    <property type="molecule type" value="Genomic_DNA"/>
</dbReference>
<keyword evidence="1" id="KW-0805">Transcription regulation</keyword>
<dbReference type="AlphaFoldDB" id="C6XKY2"/>
<reference evidence="6" key="1">
    <citation type="journal article" date="2011" name="J. Bacteriol.">
        <title>Genome sequences of eight morphologically diverse alphaproteobacteria.</title>
        <authorList>
            <consortium name="US DOE Joint Genome Institute"/>
            <person name="Brown P.J."/>
            <person name="Kysela D.T."/>
            <person name="Buechlein A."/>
            <person name="Hemmerich C."/>
            <person name="Brun Y.V."/>
        </authorList>
    </citation>
    <scope>NUCLEOTIDE SEQUENCE [LARGE SCALE GENOMIC DNA]</scope>
    <source>
        <strain evidence="6">ATCC 49814 / DSM 5838 / IFAM 1418</strain>
    </source>
</reference>
<dbReference type="Gene3D" id="1.10.10.10">
    <property type="entry name" value="Winged helix-like DNA-binding domain superfamily/Winged helix DNA-binding domain"/>
    <property type="match status" value="1"/>
</dbReference>
<dbReference type="CDD" id="cd00090">
    <property type="entry name" value="HTH_ARSR"/>
    <property type="match status" value="1"/>
</dbReference>
<dbReference type="KEGG" id="hba:Hbal_0109"/>
<dbReference type="PANTHER" id="PTHR43132">
    <property type="entry name" value="ARSENICAL RESISTANCE OPERON REPRESSOR ARSR-RELATED"/>
    <property type="match status" value="1"/>
</dbReference>
<dbReference type="GO" id="GO:0003700">
    <property type="term" value="F:DNA-binding transcription factor activity"/>
    <property type="evidence" value="ECO:0007669"/>
    <property type="project" value="InterPro"/>
</dbReference>
<dbReference type="InterPro" id="IPR011991">
    <property type="entry name" value="ArsR-like_HTH"/>
</dbReference>
<dbReference type="RefSeq" id="WP_012777969.1">
    <property type="nucleotide sequence ID" value="NC_012982.1"/>
</dbReference>
<dbReference type="GO" id="GO:0003677">
    <property type="term" value="F:DNA binding"/>
    <property type="evidence" value="ECO:0007669"/>
    <property type="project" value="UniProtKB-KW"/>
</dbReference>
<dbReference type="STRING" id="582402.Hbal_0109"/>
<dbReference type="InterPro" id="IPR036390">
    <property type="entry name" value="WH_DNA-bd_sf"/>
</dbReference>
<evidence type="ECO:0000256" key="3">
    <source>
        <dbReference type="ARBA" id="ARBA00023163"/>
    </source>
</evidence>
<keyword evidence="3" id="KW-0804">Transcription</keyword>
<protein>
    <submittedName>
        <fullName evidence="5">Transcriptional regulator, ArsR family</fullName>
    </submittedName>
</protein>
<dbReference type="InterPro" id="IPR051011">
    <property type="entry name" value="Metal_resp_trans_reg"/>
</dbReference>
<feature type="domain" description="HTH arsR-type" evidence="4">
    <location>
        <begin position="1"/>
        <end position="94"/>
    </location>
</feature>